<gene>
    <name evidence="2" type="ORF">C8Q69DRAFT_507775</name>
</gene>
<dbReference type="STRING" id="264951.A0A443HRG8"/>
<evidence type="ECO:0000313" key="2">
    <source>
        <dbReference type="EMBL" id="RWQ94397.1"/>
    </source>
</evidence>
<dbReference type="EMBL" id="RCNU01000007">
    <property type="protein sequence ID" value="RWQ94397.1"/>
    <property type="molecule type" value="Genomic_DNA"/>
</dbReference>
<evidence type="ECO:0000256" key="1">
    <source>
        <dbReference type="SAM" id="MobiDB-lite"/>
    </source>
</evidence>
<feature type="region of interest" description="Disordered" evidence="1">
    <location>
        <begin position="262"/>
        <end position="288"/>
    </location>
</feature>
<keyword evidence="3" id="KW-1185">Reference proteome</keyword>
<dbReference type="VEuPathDB" id="FungiDB:C8Q69DRAFT_507775"/>
<dbReference type="Proteomes" id="UP000283841">
    <property type="component" value="Unassembled WGS sequence"/>
</dbReference>
<dbReference type="RefSeq" id="XP_028484042.1">
    <property type="nucleotide sequence ID" value="XM_028632916.1"/>
</dbReference>
<accession>A0A443HRG8</accession>
<comment type="caution">
    <text evidence="2">The sequence shown here is derived from an EMBL/GenBank/DDBJ whole genome shotgun (WGS) entry which is preliminary data.</text>
</comment>
<organism evidence="2 3">
    <name type="scientific">Byssochlamys spectabilis</name>
    <name type="common">Paecilomyces variotii</name>
    <dbReference type="NCBI Taxonomy" id="264951"/>
    <lineage>
        <taxon>Eukaryota</taxon>
        <taxon>Fungi</taxon>
        <taxon>Dikarya</taxon>
        <taxon>Ascomycota</taxon>
        <taxon>Pezizomycotina</taxon>
        <taxon>Eurotiomycetes</taxon>
        <taxon>Eurotiomycetidae</taxon>
        <taxon>Eurotiales</taxon>
        <taxon>Thermoascaceae</taxon>
        <taxon>Paecilomyces</taxon>
    </lineage>
</organism>
<feature type="compositionally biased region" description="Basic and acidic residues" evidence="1">
    <location>
        <begin position="268"/>
        <end position="282"/>
    </location>
</feature>
<proteinExistence type="predicted"/>
<protein>
    <submittedName>
        <fullName evidence="2">Uncharacterized protein</fullName>
    </submittedName>
</protein>
<dbReference type="GeneID" id="39602193"/>
<sequence>MEEWMEDVLRRVPQRIRSSLRDFLLPFSAKTKPVADMTCKEVCEFFRLTDDLSFDWSLEPHERKTVPDYLKSILEDYNLCMAGSRENEALVRTRLDAILMTTLAAKKKGEWGQTWGASMESVASYKSLHLQFETPLKCPVMHKNREIILNGRADYSLWYETVDEPESNMVVVEAKAHEGDRTGEWQTLTYMAIIHSARKKAGRSDTTIYGVATDSHRFIFMRLDNNSKWSKLETTWDTPEGAITVISHLHKIMDHAAMLSPVATRQSASERKRPMEDPRLEETPSTALRLGSIEVSEPFDLFRDTEWSSGNH</sequence>
<evidence type="ECO:0000313" key="3">
    <source>
        <dbReference type="Proteomes" id="UP000283841"/>
    </source>
</evidence>
<reference evidence="2 3" key="1">
    <citation type="journal article" date="2018" name="Front. Microbiol.">
        <title>Genomic and genetic insights into a cosmopolitan fungus, Paecilomyces variotii (Eurotiales).</title>
        <authorList>
            <person name="Urquhart A.S."/>
            <person name="Mondo S.J."/>
            <person name="Makela M.R."/>
            <person name="Hane J.K."/>
            <person name="Wiebenga A."/>
            <person name="He G."/>
            <person name="Mihaltcheva S."/>
            <person name="Pangilinan J."/>
            <person name="Lipzen A."/>
            <person name="Barry K."/>
            <person name="de Vries R.P."/>
            <person name="Grigoriev I.V."/>
            <person name="Idnurm A."/>
        </authorList>
    </citation>
    <scope>NUCLEOTIDE SEQUENCE [LARGE SCALE GENOMIC DNA]</scope>
    <source>
        <strain evidence="2 3">CBS 101075</strain>
    </source>
</reference>
<dbReference type="AlphaFoldDB" id="A0A443HRG8"/>
<name>A0A443HRG8_BYSSP</name>